<dbReference type="Proteomes" id="UP000237640">
    <property type="component" value="Unassembled WGS sequence"/>
</dbReference>
<evidence type="ECO:0000313" key="2">
    <source>
        <dbReference type="Proteomes" id="UP000237640"/>
    </source>
</evidence>
<evidence type="ECO:0000313" key="1">
    <source>
        <dbReference type="EMBL" id="PRX55096.1"/>
    </source>
</evidence>
<keyword evidence="2" id="KW-1185">Reference proteome</keyword>
<protein>
    <submittedName>
        <fullName evidence="1">Uncharacterized protein (TIGR02757 family)</fullName>
    </submittedName>
</protein>
<name>A0A2T0MC62_9FLAO</name>
<comment type="caution">
    <text evidence="1">The sequence shown here is derived from an EMBL/GenBank/DDBJ whole genome shotgun (WGS) entry which is preliminary data.</text>
</comment>
<dbReference type="AlphaFoldDB" id="A0A2T0MC62"/>
<accession>A0A2T0MC62</accession>
<dbReference type="NCBIfam" id="TIGR02757">
    <property type="entry name" value="TIGR02757 family protein"/>
    <property type="match status" value="1"/>
</dbReference>
<sequence length="264" mass="30593">MVLSFLDFLSMTQAELKEFLDEKAEFYENPDFLKDDPLQIPHRFSKKQDIEISAFMTATIAWGNRKSIINNASRLMELLDQAPHDFIMNHIEKDLDSLRSFVHRTFNSEDLCFFIQGLRNIYANHGGLESVFSEHQQPQSLQNSITEFKKLFFELPHAKRTEKHVSDPSKGSAAKRINMFLRWMVRDSRAGVDFGLWKTIKPSQLSCPLDVHSGNVARKLKLIKRKQNDAKALLELDKKLKKLNPLDPVKYDFALFGLGVFEKF</sequence>
<organism evidence="1 2">
    <name type="scientific">Flagellimonas meridianipacifica</name>
    <dbReference type="NCBI Taxonomy" id="1080225"/>
    <lineage>
        <taxon>Bacteria</taxon>
        <taxon>Pseudomonadati</taxon>
        <taxon>Bacteroidota</taxon>
        <taxon>Flavobacteriia</taxon>
        <taxon>Flavobacteriales</taxon>
        <taxon>Flavobacteriaceae</taxon>
        <taxon>Flagellimonas</taxon>
    </lineage>
</organism>
<dbReference type="Pfam" id="PF09674">
    <property type="entry name" value="DUF2400"/>
    <property type="match status" value="1"/>
</dbReference>
<dbReference type="EMBL" id="PVYX01000002">
    <property type="protein sequence ID" value="PRX55096.1"/>
    <property type="molecule type" value="Genomic_DNA"/>
</dbReference>
<dbReference type="InterPro" id="IPR014127">
    <property type="entry name" value="CHP02757"/>
</dbReference>
<gene>
    <name evidence="1" type="ORF">CLV81_3502</name>
</gene>
<proteinExistence type="predicted"/>
<reference evidence="1 2" key="1">
    <citation type="submission" date="2018-03" db="EMBL/GenBank/DDBJ databases">
        <title>Genomic Encyclopedia of Archaeal and Bacterial Type Strains, Phase II (KMG-II): from individual species to whole genera.</title>
        <authorList>
            <person name="Goeker M."/>
        </authorList>
    </citation>
    <scope>NUCLEOTIDE SEQUENCE [LARGE SCALE GENOMIC DNA]</scope>
    <source>
        <strain evidence="1 2">DSM 25027</strain>
    </source>
</reference>